<dbReference type="Pfam" id="PF14559">
    <property type="entry name" value="TPR_19"/>
    <property type="match status" value="1"/>
</dbReference>
<dbReference type="CDD" id="cd02440">
    <property type="entry name" value="AdoMet_MTases"/>
    <property type="match status" value="1"/>
</dbReference>
<dbReference type="SMART" id="SM00028">
    <property type="entry name" value="TPR"/>
    <property type="match status" value="3"/>
</dbReference>
<dbReference type="InterPro" id="IPR050903">
    <property type="entry name" value="Bact_Chemotaxis_MeTrfase"/>
</dbReference>
<evidence type="ECO:0000256" key="2">
    <source>
        <dbReference type="ARBA" id="ARBA00012534"/>
    </source>
</evidence>
<evidence type="ECO:0000259" key="8">
    <source>
        <dbReference type="PROSITE" id="PS50123"/>
    </source>
</evidence>
<protein>
    <recommendedName>
        <fullName evidence="2">protein-glutamate O-methyltransferase</fullName>
        <ecNumber evidence="2">2.1.1.80</ecNumber>
    </recommendedName>
</protein>
<name>A0ABR8F6K6_NOSLI</name>
<evidence type="ECO:0000256" key="5">
    <source>
        <dbReference type="ARBA" id="ARBA00022691"/>
    </source>
</evidence>
<dbReference type="Proteomes" id="UP000604661">
    <property type="component" value="Unassembled WGS sequence"/>
</dbReference>
<dbReference type="Gene3D" id="1.25.40.10">
    <property type="entry name" value="Tetratricopeptide repeat domain"/>
    <property type="match status" value="1"/>
</dbReference>
<proteinExistence type="predicted"/>
<evidence type="ECO:0000313" key="9">
    <source>
        <dbReference type="EMBL" id="MBD2565455.1"/>
    </source>
</evidence>
<feature type="repeat" description="TPR" evidence="6">
    <location>
        <begin position="435"/>
        <end position="468"/>
    </location>
</feature>
<organism evidence="9 10">
    <name type="scientific">Nostoc linckia FACHB-391</name>
    <dbReference type="NCBI Taxonomy" id="2692906"/>
    <lineage>
        <taxon>Bacteria</taxon>
        <taxon>Bacillati</taxon>
        <taxon>Cyanobacteriota</taxon>
        <taxon>Cyanophyceae</taxon>
        <taxon>Nostocales</taxon>
        <taxon>Nostocaceae</taxon>
        <taxon>Nostoc</taxon>
    </lineage>
</organism>
<dbReference type="InterPro" id="IPR019734">
    <property type="entry name" value="TPR_rpt"/>
</dbReference>
<feature type="domain" description="CheR-type methyltransferase" evidence="8">
    <location>
        <begin position="24"/>
        <end position="287"/>
    </location>
</feature>
<dbReference type="Gene3D" id="3.40.50.150">
    <property type="entry name" value="Vaccinia Virus protein VP39"/>
    <property type="match status" value="1"/>
</dbReference>
<dbReference type="PRINTS" id="PR00996">
    <property type="entry name" value="CHERMTFRASE"/>
</dbReference>
<dbReference type="InterPro" id="IPR022642">
    <property type="entry name" value="CheR_C"/>
</dbReference>
<evidence type="ECO:0000256" key="3">
    <source>
        <dbReference type="ARBA" id="ARBA00022603"/>
    </source>
</evidence>
<comment type="catalytic activity">
    <reaction evidence="1">
        <text>L-glutamyl-[protein] + S-adenosyl-L-methionine = [protein]-L-glutamate 5-O-methyl ester + S-adenosyl-L-homocysteine</text>
        <dbReference type="Rhea" id="RHEA:24452"/>
        <dbReference type="Rhea" id="RHEA-COMP:10208"/>
        <dbReference type="Rhea" id="RHEA-COMP:10311"/>
        <dbReference type="ChEBI" id="CHEBI:29973"/>
        <dbReference type="ChEBI" id="CHEBI:57856"/>
        <dbReference type="ChEBI" id="CHEBI:59789"/>
        <dbReference type="ChEBI" id="CHEBI:82795"/>
        <dbReference type="EC" id="2.1.1.80"/>
    </reaction>
</comment>
<dbReference type="InterPro" id="IPR000780">
    <property type="entry name" value="CheR_MeTrfase"/>
</dbReference>
<dbReference type="InterPro" id="IPR036804">
    <property type="entry name" value="CheR_N_sf"/>
</dbReference>
<evidence type="ECO:0000256" key="1">
    <source>
        <dbReference type="ARBA" id="ARBA00001541"/>
    </source>
</evidence>
<keyword evidence="5" id="KW-0949">S-adenosyl-L-methionine</keyword>
<dbReference type="EC" id="2.1.1.80" evidence="2"/>
<keyword evidence="6" id="KW-0802">TPR repeat</keyword>
<dbReference type="Pfam" id="PF01739">
    <property type="entry name" value="CheR"/>
    <property type="match status" value="1"/>
</dbReference>
<reference evidence="9 10" key="1">
    <citation type="journal article" date="2020" name="ISME J.">
        <title>Comparative genomics reveals insights into cyanobacterial evolution and habitat adaptation.</title>
        <authorList>
            <person name="Chen M.Y."/>
            <person name="Teng W.K."/>
            <person name="Zhao L."/>
            <person name="Hu C.X."/>
            <person name="Zhou Y.K."/>
            <person name="Han B.P."/>
            <person name="Song L.R."/>
            <person name="Shu W.S."/>
        </authorList>
    </citation>
    <scope>NUCLEOTIDE SEQUENCE [LARGE SCALE GENOMIC DNA]</scope>
    <source>
        <strain evidence="9 10">FACHB-391</strain>
    </source>
</reference>
<dbReference type="InterPro" id="IPR029063">
    <property type="entry name" value="SAM-dependent_MTases_sf"/>
</dbReference>
<comment type="caution">
    <text evidence="9">The sequence shown here is derived from an EMBL/GenBank/DDBJ whole genome shotgun (WGS) entry which is preliminary data.</text>
</comment>
<dbReference type="PROSITE" id="PS50005">
    <property type="entry name" value="TPR"/>
    <property type="match status" value="1"/>
</dbReference>
<dbReference type="EMBL" id="JACJTE010000087">
    <property type="protein sequence ID" value="MBD2565455.1"/>
    <property type="molecule type" value="Genomic_DNA"/>
</dbReference>
<dbReference type="PANTHER" id="PTHR24422">
    <property type="entry name" value="CHEMOTAXIS PROTEIN METHYLTRANSFERASE"/>
    <property type="match status" value="1"/>
</dbReference>
<keyword evidence="3" id="KW-0489">Methyltransferase</keyword>
<feature type="region of interest" description="Disordered" evidence="7">
    <location>
        <begin position="367"/>
        <end position="389"/>
    </location>
</feature>
<evidence type="ECO:0000256" key="6">
    <source>
        <dbReference type="PROSITE-ProRule" id="PRU00339"/>
    </source>
</evidence>
<keyword evidence="10" id="KW-1185">Reference proteome</keyword>
<dbReference type="SMART" id="SM00138">
    <property type="entry name" value="MeTrc"/>
    <property type="match status" value="1"/>
</dbReference>
<sequence>MNQISGDCPILFEPNFQHSDDFSLSQMVDLIADTFGIHIKLHYQDTLKKNLLTRIRALGLCSLNDYYQFLVTRNQLIPGATEWQELISLLTVTETYFFRDQGQMSLLKNQLLPELIERKRELSLTQCNAANGEFYRPTLRLWSAGCSTGEEAYSLAILVKELIPDNQTWDTLILGTDINQLAIALAQQGIYSDWSFRTTTPEIKNRYFRSHKKGWKIDPAIRAMVTFQPGNLMQDNFPAYASRIHDFDLIICRNVFIYFDFNAIAQVIEKFYCSLTPGGFLLTGHTELHGQKTEPFQVKNFPQSAVYQRHISLNKQSKVLNTIIPAAIESRETEIFSPSLNTVRLTKLSVEASRGRTEAGKEKLLNINNSLPSPAPPASRADPNHPSIPSLETGFGVSANTQTLLDAAKESLIQEAYANVIQIAKQLIAITPQHFQAYCLMAEAYANFGDYSQANQACQQALQINPLALEPYHLLAQIAEEQGDRDSAKLFLKRIIYLAPNSVIAHLELGSIYEREGNEKQAQKTWRALLEILQNLPQQAIDYHNQQTPAELKAHVLKHLNSTSYEP</sequence>
<dbReference type="RefSeq" id="WP_190971517.1">
    <property type="nucleotide sequence ID" value="NZ_JACJTE010000087.1"/>
</dbReference>
<dbReference type="Gene3D" id="1.10.155.10">
    <property type="entry name" value="Chemotaxis receptor methyltransferase CheR, N-terminal domain"/>
    <property type="match status" value="1"/>
</dbReference>
<evidence type="ECO:0000256" key="4">
    <source>
        <dbReference type="ARBA" id="ARBA00022679"/>
    </source>
</evidence>
<dbReference type="InterPro" id="IPR011990">
    <property type="entry name" value="TPR-like_helical_dom_sf"/>
</dbReference>
<dbReference type="SUPFAM" id="SSF48452">
    <property type="entry name" value="TPR-like"/>
    <property type="match status" value="1"/>
</dbReference>
<keyword evidence="4" id="KW-0808">Transferase</keyword>
<dbReference type="SUPFAM" id="SSF47757">
    <property type="entry name" value="Chemotaxis receptor methyltransferase CheR, N-terminal domain"/>
    <property type="match status" value="1"/>
</dbReference>
<gene>
    <name evidence="9" type="ORF">H6G95_33785</name>
</gene>
<evidence type="ECO:0000313" key="10">
    <source>
        <dbReference type="Proteomes" id="UP000604661"/>
    </source>
</evidence>
<evidence type="ECO:0000256" key="7">
    <source>
        <dbReference type="SAM" id="MobiDB-lite"/>
    </source>
</evidence>
<dbReference type="PANTHER" id="PTHR24422:SF19">
    <property type="entry name" value="CHEMOTAXIS PROTEIN METHYLTRANSFERASE"/>
    <property type="match status" value="1"/>
</dbReference>
<dbReference type="SUPFAM" id="SSF53335">
    <property type="entry name" value="S-adenosyl-L-methionine-dependent methyltransferases"/>
    <property type="match status" value="1"/>
</dbReference>
<dbReference type="PROSITE" id="PS50123">
    <property type="entry name" value="CHER"/>
    <property type="match status" value="1"/>
</dbReference>
<accession>A0ABR8F6K6</accession>